<organism evidence="1 2">
    <name type="scientific">[Eubacterium] siraeum DSM 15702</name>
    <dbReference type="NCBI Taxonomy" id="428128"/>
    <lineage>
        <taxon>Bacteria</taxon>
        <taxon>Bacillati</taxon>
        <taxon>Bacillota</taxon>
        <taxon>Clostridia</taxon>
        <taxon>Eubacteriales</taxon>
        <taxon>Oscillospiraceae</taxon>
        <taxon>Oscillospiraceae incertae sedis</taxon>
    </lineage>
</organism>
<sequence length="66" mass="7403">MMSLKNFNPRPREEGDAPDLETRKYIVISIHALVKRATDCKTIQALILIISIHALVKRATSEAVQS</sequence>
<comment type="caution">
    <text evidence="1">The sequence shown here is derived from an EMBL/GenBank/DDBJ whole genome shotgun (WGS) entry which is preliminary data.</text>
</comment>
<name>B0MPT7_9FIRM</name>
<dbReference type="Proteomes" id="UP000005326">
    <property type="component" value="Unassembled WGS sequence"/>
</dbReference>
<evidence type="ECO:0000313" key="2">
    <source>
        <dbReference type="Proteomes" id="UP000005326"/>
    </source>
</evidence>
<protein>
    <submittedName>
        <fullName evidence="1">Uncharacterized protein</fullName>
    </submittedName>
</protein>
<evidence type="ECO:0000313" key="1">
    <source>
        <dbReference type="EMBL" id="EDS00215.1"/>
    </source>
</evidence>
<keyword evidence="2" id="KW-1185">Reference proteome</keyword>
<dbReference type="AlphaFoldDB" id="B0MPT7"/>
<gene>
    <name evidence="1" type="ORF">EUBSIR_01890</name>
</gene>
<reference evidence="1" key="1">
    <citation type="submission" date="2007-10" db="EMBL/GenBank/DDBJ databases">
        <authorList>
            <person name="Fulton L."/>
            <person name="Clifton S."/>
            <person name="Fulton B."/>
            <person name="Xu J."/>
            <person name="Minx P."/>
            <person name="Pepin K.H."/>
            <person name="Johnson M."/>
            <person name="Thiruvilangam P."/>
            <person name="Bhonagiri V."/>
            <person name="Nash W.E."/>
            <person name="Mardis E.R."/>
            <person name="Wilson R.K."/>
        </authorList>
    </citation>
    <scope>NUCLEOTIDE SEQUENCE [LARGE SCALE GENOMIC DNA]</scope>
    <source>
        <strain evidence="1">DSM 15702</strain>
    </source>
</reference>
<dbReference type="EMBL" id="ABCA03000050">
    <property type="protein sequence ID" value="EDS00215.1"/>
    <property type="molecule type" value="Genomic_DNA"/>
</dbReference>
<reference evidence="1" key="2">
    <citation type="submission" date="2014-06" db="EMBL/GenBank/DDBJ databases">
        <title>Draft genome sequence of Eubacterium siraeum (DSM 15702).</title>
        <authorList>
            <person name="Sudarsanam P."/>
            <person name="Ley R."/>
            <person name="Guruge J."/>
            <person name="Turnbaugh P.J."/>
            <person name="Mahowald M."/>
            <person name="Liep D."/>
            <person name="Gordon J."/>
        </authorList>
    </citation>
    <scope>NUCLEOTIDE SEQUENCE</scope>
    <source>
        <strain evidence="1">DSM 15702</strain>
    </source>
</reference>
<proteinExistence type="predicted"/>
<accession>B0MPT7</accession>